<evidence type="ECO:0000313" key="3">
    <source>
        <dbReference type="Proteomes" id="UP000663923"/>
    </source>
</evidence>
<protein>
    <submittedName>
        <fullName evidence="2">Nuclear transport factor 2 family protein</fullName>
    </submittedName>
</protein>
<gene>
    <name evidence="2" type="ORF">J4G78_13215</name>
</gene>
<feature type="domain" description="SnoaL-like" evidence="1">
    <location>
        <begin position="5"/>
        <end position="132"/>
    </location>
</feature>
<evidence type="ECO:0000259" key="1">
    <source>
        <dbReference type="Pfam" id="PF13577"/>
    </source>
</evidence>
<dbReference type="RefSeq" id="WP_207987002.1">
    <property type="nucleotide sequence ID" value="NZ_CP071794.1"/>
</dbReference>
<proteinExistence type="predicted"/>
<accession>A0ABX7T2Z7</accession>
<dbReference type="EMBL" id="CP071794">
    <property type="protein sequence ID" value="QTD55177.1"/>
    <property type="molecule type" value="Genomic_DNA"/>
</dbReference>
<dbReference type="SUPFAM" id="SSF54427">
    <property type="entry name" value="NTF2-like"/>
    <property type="match status" value="1"/>
</dbReference>
<evidence type="ECO:0000313" key="2">
    <source>
        <dbReference type="EMBL" id="QTD55177.1"/>
    </source>
</evidence>
<dbReference type="Gene3D" id="3.10.450.50">
    <property type="match status" value="1"/>
</dbReference>
<name>A0ABX7T2Z7_9SPHN</name>
<reference evidence="2 3" key="1">
    <citation type="submission" date="2021-03" db="EMBL/GenBank/DDBJ databases">
        <title>Complete genome of Parasphingorhabdus_sp.JHSY0214.</title>
        <authorList>
            <person name="Yoo J.H."/>
            <person name="Bae J.W."/>
        </authorList>
    </citation>
    <scope>NUCLEOTIDE SEQUENCE [LARGE SCALE GENOMIC DNA]</scope>
    <source>
        <strain evidence="2 3">JHSY0214</strain>
    </source>
</reference>
<dbReference type="InterPro" id="IPR032710">
    <property type="entry name" value="NTF2-like_dom_sf"/>
</dbReference>
<sequence length="158" mass="17614">MTHDDLIDRAAITDHVLKYATGIDQHQWGLYRSIFADEIILDFSSWSGDPASTIPADDWVAGVRATLEPFDATQHVLTNFAIDLDGTRATCTCYMAAHHHLVVDGDRQMHSIGGYYVHELQRTGDGWLIHKTQLNVTWEMGDRGLFELAAKRGAATMA</sequence>
<dbReference type="Pfam" id="PF13577">
    <property type="entry name" value="SnoaL_4"/>
    <property type="match status" value="1"/>
</dbReference>
<dbReference type="Proteomes" id="UP000663923">
    <property type="component" value="Chromosome"/>
</dbReference>
<organism evidence="2 3">
    <name type="scientific">Parasphingorhabdus cellanae</name>
    <dbReference type="NCBI Taxonomy" id="2806553"/>
    <lineage>
        <taxon>Bacteria</taxon>
        <taxon>Pseudomonadati</taxon>
        <taxon>Pseudomonadota</taxon>
        <taxon>Alphaproteobacteria</taxon>
        <taxon>Sphingomonadales</taxon>
        <taxon>Sphingomonadaceae</taxon>
        <taxon>Parasphingorhabdus</taxon>
    </lineage>
</organism>
<dbReference type="InterPro" id="IPR037401">
    <property type="entry name" value="SnoaL-like"/>
</dbReference>
<keyword evidence="3" id="KW-1185">Reference proteome</keyword>